<reference evidence="3 4" key="1">
    <citation type="journal article" date="2018" name="Evol. Lett.">
        <title>Horizontal gene cluster transfer increased hallucinogenic mushroom diversity.</title>
        <authorList>
            <person name="Reynolds H.T."/>
            <person name="Vijayakumar V."/>
            <person name="Gluck-Thaler E."/>
            <person name="Korotkin H.B."/>
            <person name="Matheny P.B."/>
            <person name="Slot J.C."/>
        </authorList>
    </citation>
    <scope>NUCLEOTIDE SEQUENCE [LARGE SCALE GENOMIC DNA]</scope>
    <source>
        <strain evidence="3 4">SRW20</strain>
    </source>
</reference>
<evidence type="ECO:0000313" key="4">
    <source>
        <dbReference type="Proteomes" id="UP000284706"/>
    </source>
</evidence>
<sequence length="421" mass="46167">MQKRQLFVDDNDTAIEYGAGWTFQSLEPANEDVSFTPLYDTLHVFPGTYLRSNISFTFNGTAVGAFFGPNVPLDGHGITACMVDGVQQQVLKSEDSPNRVTCATNNTLADGTHKLFIEVALEDMPILFDGIQYIQSIDYNALGDVVYLPEDGEIRWLPSPGGPALLLKESFELDFIGNSLSIYTLFTYNSSESQPASNMTYTIDDDPPQNFTIANPASIVNDVVGAFRILQTPSYPLGQHHFHLVFHGSNESAPFVLDQIIIQNSTSHVSLQSFPTTLSALTQPTTSAMSAQPPHPTTPEGSTDVHRQSHLAIGIGISAGIIVAFLLISGRIWYHRRKQRAPVDHTDVVEVVVRPFALSNRPLNIPEKSSLFLQSGRNLDHQVLSLATRPIAVVDHRVIQDESNSTVMTAPPAYDDTQEAS</sequence>
<organism evidence="3 4">
    <name type="scientific">Gymnopilus dilepis</name>
    <dbReference type="NCBI Taxonomy" id="231916"/>
    <lineage>
        <taxon>Eukaryota</taxon>
        <taxon>Fungi</taxon>
        <taxon>Dikarya</taxon>
        <taxon>Basidiomycota</taxon>
        <taxon>Agaricomycotina</taxon>
        <taxon>Agaricomycetes</taxon>
        <taxon>Agaricomycetidae</taxon>
        <taxon>Agaricales</taxon>
        <taxon>Agaricineae</taxon>
        <taxon>Hymenogastraceae</taxon>
        <taxon>Gymnopilus</taxon>
    </lineage>
</organism>
<comment type="caution">
    <text evidence="3">The sequence shown here is derived from an EMBL/GenBank/DDBJ whole genome shotgun (WGS) entry which is preliminary data.</text>
</comment>
<keyword evidence="4" id="KW-1185">Reference proteome</keyword>
<keyword evidence="2" id="KW-0812">Transmembrane</keyword>
<protein>
    <submittedName>
        <fullName evidence="3">Uncharacterized protein</fullName>
    </submittedName>
</protein>
<keyword evidence="2" id="KW-0472">Membrane</keyword>
<dbReference type="OrthoDB" id="2927144at2759"/>
<keyword evidence="2" id="KW-1133">Transmembrane helix</keyword>
<name>A0A409YTU8_9AGAR</name>
<evidence type="ECO:0000313" key="3">
    <source>
        <dbReference type="EMBL" id="PPR06441.1"/>
    </source>
</evidence>
<feature type="region of interest" description="Disordered" evidence="1">
    <location>
        <begin position="284"/>
        <end position="304"/>
    </location>
</feature>
<feature type="transmembrane region" description="Helical" evidence="2">
    <location>
        <begin position="311"/>
        <end position="334"/>
    </location>
</feature>
<dbReference type="EMBL" id="NHYE01000318">
    <property type="protein sequence ID" value="PPR06441.1"/>
    <property type="molecule type" value="Genomic_DNA"/>
</dbReference>
<gene>
    <name evidence="3" type="ORF">CVT26_006470</name>
</gene>
<dbReference type="AlphaFoldDB" id="A0A409YTU8"/>
<dbReference type="Proteomes" id="UP000284706">
    <property type="component" value="Unassembled WGS sequence"/>
</dbReference>
<proteinExistence type="predicted"/>
<dbReference type="Gene3D" id="2.60.120.260">
    <property type="entry name" value="Galactose-binding domain-like"/>
    <property type="match status" value="1"/>
</dbReference>
<evidence type="ECO:0000256" key="2">
    <source>
        <dbReference type="SAM" id="Phobius"/>
    </source>
</evidence>
<evidence type="ECO:0000256" key="1">
    <source>
        <dbReference type="SAM" id="MobiDB-lite"/>
    </source>
</evidence>
<dbReference type="InParanoid" id="A0A409YTU8"/>
<accession>A0A409YTU8</accession>